<reference evidence="1 2" key="1">
    <citation type="submission" date="2018-07" db="EMBL/GenBank/DDBJ databases">
        <title>Leeuwenhoekiella genomics.</title>
        <authorList>
            <person name="Tahon G."/>
            <person name="Willems A."/>
        </authorList>
    </citation>
    <scope>NUCLEOTIDE SEQUENCE [LARGE SCALE GENOMIC DNA]</scope>
    <source>
        <strain evidence="1 2">LMG 22550</strain>
    </source>
</reference>
<protein>
    <recommendedName>
        <fullName evidence="3">Mobilization protein MobC</fullName>
    </recommendedName>
</protein>
<proteinExistence type="predicted"/>
<organism evidence="1 2">
    <name type="scientific">Leeuwenhoekiella aequorea</name>
    <dbReference type="NCBI Taxonomy" id="283736"/>
    <lineage>
        <taxon>Bacteria</taxon>
        <taxon>Pseudomonadati</taxon>
        <taxon>Bacteroidota</taxon>
        <taxon>Flavobacteriia</taxon>
        <taxon>Flavobacteriales</taxon>
        <taxon>Flavobacteriaceae</taxon>
        <taxon>Leeuwenhoekiella</taxon>
    </lineage>
</organism>
<gene>
    <name evidence="1" type="ORF">DSM00_3142</name>
</gene>
<name>A0A4Q0P0Z9_9FLAO</name>
<comment type="caution">
    <text evidence="1">The sequence shown here is derived from an EMBL/GenBank/DDBJ whole genome shotgun (WGS) entry which is preliminary data.</text>
</comment>
<accession>A0A4Q0P0Z9</accession>
<evidence type="ECO:0000313" key="2">
    <source>
        <dbReference type="Proteomes" id="UP000289238"/>
    </source>
</evidence>
<dbReference type="OrthoDB" id="1449140at2"/>
<dbReference type="InterPro" id="IPR053842">
    <property type="entry name" value="NikA-like"/>
</dbReference>
<dbReference type="AlphaFoldDB" id="A0A4Q0P0Z9"/>
<sequence>MEKKARIELRISPFEKDVIKANARELNLSVSDYLIRCGMRKHLPKPLSSEELEAWMMLKEYTTNFKRISNYIKNKSPGLDQEIKKVIEEMNIDLKRIRNGQSS</sequence>
<dbReference type="RefSeq" id="WP_128758870.1">
    <property type="nucleotide sequence ID" value="NZ_QOVM01000012.1"/>
</dbReference>
<keyword evidence="2" id="KW-1185">Reference proteome</keyword>
<dbReference type="EMBL" id="QOVM01000012">
    <property type="protein sequence ID" value="RXG20153.1"/>
    <property type="molecule type" value="Genomic_DNA"/>
</dbReference>
<dbReference type="Proteomes" id="UP000289238">
    <property type="component" value="Unassembled WGS sequence"/>
</dbReference>
<evidence type="ECO:0008006" key="3">
    <source>
        <dbReference type="Google" id="ProtNLM"/>
    </source>
</evidence>
<evidence type="ECO:0000313" key="1">
    <source>
        <dbReference type="EMBL" id="RXG20153.1"/>
    </source>
</evidence>
<dbReference type="Pfam" id="PF21983">
    <property type="entry name" value="NikA-like"/>
    <property type="match status" value="1"/>
</dbReference>